<evidence type="ECO:0000313" key="1">
    <source>
        <dbReference type="EMBL" id="MBB1486966.1"/>
    </source>
</evidence>
<dbReference type="EMBL" id="JACJFM010000010">
    <property type="protein sequence ID" value="MBB1486966.1"/>
    <property type="molecule type" value="Genomic_DNA"/>
</dbReference>
<comment type="caution">
    <text evidence="1">The sequence shown here is derived from an EMBL/GenBank/DDBJ whole genome shotgun (WGS) entry which is preliminary data.</text>
</comment>
<gene>
    <name evidence="1" type="ORF">H4O21_10115</name>
</gene>
<name>A0A839IRY9_9GAMM</name>
<dbReference type="Gene3D" id="3.60.21.70">
    <property type="entry name" value="PhoD-like phosphatase"/>
    <property type="match status" value="1"/>
</dbReference>
<evidence type="ECO:0000313" key="2">
    <source>
        <dbReference type="Proteomes" id="UP000565262"/>
    </source>
</evidence>
<dbReference type="InterPro" id="IPR038607">
    <property type="entry name" value="PhoD-like_sf"/>
</dbReference>
<dbReference type="PANTHER" id="PTHR37031">
    <property type="entry name" value="METALLOPHOSPHATASE BINDING DOMAIN PROTEIN"/>
    <property type="match status" value="1"/>
</dbReference>
<protein>
    <submittedName>
        <fullName evidence="1">Alkaline phosphatase family protein</fullName>
    </submittedName>
</protein>
<proteinExistence type="predicted"/>
<dbReference type="Proteomes" id="UP000565262">
    <property type="component" value="Unassembled WGS sequence"/>
</dbReference>
<dbReference type="PANTHER" id="PTHR37031:SF2">
    <property type="entry name" value="PHOD-LIKE PHOSPHATASE METALLOPHOSPHATASE DOMAIN-CONTAINING PROTEIN"/>
    <property type="match status" value="1"/>
</dbReference>
<dbReference type="RefSeq" id="WP_182808746.1">
    <property type="nucleotide sequence ID" value="NZ_JACJFM010000010.1"/>
</dbReference>
<reference evidence="1 2" key="1">
    <citation type="submission" date="2020-08" db="EMBL/GenBank/DDBJ databases">
        <title>Oceanospirillum sp. nov. isolated from marine sediment.</title>
        <authorList>
            <person name="Ji X."/>
        </authorList>
    </citation>
    <scope>NUCLEOTIDE SEQUENCE [LARGE SCALE GENOMIC DNA]</scope>
    <source>
        <strain evidence="1 2">D5</strain>
    </source>
</reference>
<dbReference type="AlphaFoldDB" id="A0A839IRY9"/>
<accession>A0A839IRY9</accession>
<keyword evidence="2" id="KW-1185">Reference proteome</keyword>
<sequence length="650" mass="74439">MPDSSLPLVLAGPILRRLTPERLTFWLATTSTVQLRLTLLPENGSARFIDQPVLTDACRVLKAGEKLFFYMIDLPLSQPLPQDCWIGYQLELMDESQSNQEWMNWRHWAPDLCYPGKDTPGFVLRSALDKLLHGSCRKPHHDSGDGLVRADEHLAERLQQPDQWPALLMMSGDQIYADDVAGPMLNAIHQLLNKLELPVETLPDAELEDTNQLHQTRPSYYERENLLPLSRPGKDVRKKMFEGVRKPVFTTDTAHNHLVSLGEVLGMYLLVWSPAGWECMDTAERGDMPEIPGLNDSIKERFYQEHRAIKAFVGHLGQVRRVMAHLPVAMMFDDHDITDDWNLTAGWEQTAYEHLFSRRIIGNALLGYLICQGWGNSPEQYPEKLMTQVQQSLSAPGSSLHDLAITELYRFGHWHYQWDTQPVLMVLDTRTHRWRSEKSVNKPSGLMDWEALTDLQHRLMGLDAVVLVSPAPVFGVKLIEAVQKIFTWCGKPLMVDAENWMAHSGAAYGMMNIFRHVNTPKHFVILSGDVHYSFVYDVELRGDKRDQDIWQITSSGLKNEFPDKLLTSFDRLNRWLYSPVSPLNWFTKRRKMRIIPRKPDSADPGERLLNAAGIGLVELTADGQPERVVQLCADGRTLEFHPREHEAHWN</sequence>
<dbReference type="InterPro" id="IPR029052">
    <property type="entry name" value="Metallo-depent_PP-like"/>
</dbReference>
<dbReference type="SUPFAM" id="SSF56300">
    <property type="entry name" value="Metallo-dependent phosphatases"/>
    <property type="match status" value="1"/>
</dbReference>
<organism evidence="1 2">
    <name type="scientific">Oceanospirillum sediminis</name>
    <dbReference type="NCBI Taxonomy" id="2760088"/>
    <lineage>
        <taxon>Bacteria</taxon>
        <taxon>Pseudomonadati</taxon>
        <taxon>Pseudomonadota</taxon>
        <taxon>Gammaproteobacteria</taxon>
        <taxon>Oceanospirillales</taxon>
        <taxon>Oceanospirillaceae</taxon>
        <taxon>Oceanospirillum</taxon>
    </lineage>
</organism>